<keyword evidence="3" id="KW-1185">Reference proteome</keyword>
<feature type="compositionally biased region" description="Basic residues" evidence="1">
    <location>
        <begin position="43"/>
        <end position="59"/>
    </location>
</feature>
<comment type="caution">
    <text evidence="2">The sequence shown here is derived from an EMBL/GenBank/DDBJ whole genome shotgun (WGS) entry which is preliminary data.</text>
</comment>
<sequence>MSRKIAAPAKRIDPKGQPVHRSDDQAAPRSLTIASIRHEIQERRRHRTQTTKGTRIGRRNKAETEDGLKARDR</sequence>
<evidence type="ECO:0000313" key="2">
    <source>
        <dbReference type="EMBL" id="MBB5558571.1"/>
    </source>
</evidence>
<accession>A0A7W8UIC9</accession>
<dbReference type="AlphaFoldDB" id="A0A7W8UIC9"/>
<gene>
    <name evidence="2" type="ORF">GGI59_000198</name>
</gene>
<feature type="compositionally biased region" description="Basic and acidic residues" evidence="1">
    <location>
        <begin position="10"/>
        <end position="26"/>
    </location>
</feature>
<name>A0A7W8UIC9_9HYPH</name>
<evidence type="ECO:0000256" key="1">
    <source>
        <dbReference type="SAM" id="MobiDB-lite"/>
    </source>
</evidence>
<organism evidence="2 3">
    <name type="scientific">Rhizobium lentis</name>
    <dbReference type="NCBI Taxonomy" id="1138194"/>
    <lineage>
        <taxon>Bacteria</taxon>
        <taxon>Pseudomonadati</taxon>
        <taxon>Pseudomonadota</taxon>
        <taxon>Alphaproteobacteria</taxon>
        <taxon>Hyphomicrobiales</taxon>
        <taxon>Rhizobiaceae</taxon>
        <taxon>Rhizobium/Agrobacterium group</taxon>
        <taxon>Rhizobium</taxon>
    </lineage>
</organism>
<dbReference type="EMBL" id="JACHBC010000001">
    <property type="protein sequence ID" value="MBB5558571.1"/>
    <property type="molecule type" value="Genomic_DNA"/>
</dbReference>
<reference evidence="2 3" key="1">
    <citation type="submission" date="2020-08" db="EMBL/GenBank/DDBJ databases">
        <title>Genomic Encyclopedia of Type Strains, Phase IV (KMG-V): Genome sequencing to study the core and pangenomes of soil and plant-associated prokaryotes.</title>
        <authorList>
            <person name="Whitman W."/>
        </authorList>
    </citation>
    <scope>NUCLEOTIDE SEQUENCE [LARGE SCALE GENOMIC DNA]</scope>
    <source>
        <strain evidence="2 3">SEMIA 4034</strain>
    </source>
</reference>
<evidence type="ECO:0000313" key="3">
    <source>
        <dbReference type="Proteomes" id="UP000528824"/>
    </source>
</evidence>
<protein>
    <submittedName>
        <fullName evidence="2">Uncharacterized protein</fullName>
    </submittedName>
</protein>
<feature type="region of interest" description="Disordered" evidence="1">
    <location>
        <begin position="1"/>
        <end position="73"/>
    </location>
</feature>
<proteinExistence type="predicted"/>
<dbReference type="Proteomes" id="UP000528824">
    <property type="component" value="Unassembled WGS sequence"/>
</dbReference>
<feature type="compositionally biased region" description="Basic and acidic residues" evidence="1">
    <location>
        <begin position="60"/>
        <end position="73"/>
    </location>
</feature>